<dbReference type="Proteomes" id="UP000032046">
    <property type="component" value="Unassembled WGS sequence"/>
</dbReference>
<dbReference type="SMART" id="SM00487">
    <property type="entry name" value="DEXDc"/>
    <property type="match status" value="1"/>
</dbReference>
<keyword evidence="6 12" id="KW-0255">Endonuclease</keyword>
<dbReference type="EC" id="3.1.21.3" evidence="10"/>
<protein>
    <recommendedName>
        <fullName evidence="10">Type I restriction enzyme endonuclease subunit</fullName>
        <shortName evidence="10">R protein</shortName>
        <ecNumber evidence="10">3.1.21.3</ecNumber>
    </recommendedName>
</protein>
<comment type="caution">
    <text evidence="12">The sequence shown here is derived from an EMBL/GenBank/DDBJ whole genome shotgun (WGS) entry which is preliminary data.</text>
</comment>
<dbReference type="CDD" id="cd18800">
    <property type="entry name" value="SF2_C_EcoR124I-like"/>
    <property type="match status" value="1"/>
</dbReference>
<dbReference type="GO" id="GO:0005524">
    <property type="term" value="F:ATP binding"/>
    <property type="evidence" value="ECO:0007669"/>
    <property type="project" value="UniProtKB-KW"/>
</dbReference>
<dbReference type="InterPro" id="IPR004473">
    <property type="entry name" value="Restrct_endonuc_typeI_HsdR"/>
</dbReference>
<dbReference type="InterPro" id="IPR040980">
    <property type="entry name" value="SWI2_SNF2"/>
</dbReference>
<dbReference type="Pfam" id="PF11867">
    <property type="entry name" value="T1RH-like_C"/>
    <property type="match status" value="1"/>
</dbReference>
<dbReference type="PROSITE" id="PS51192">
    <property type="entry name" value="HELICASE_ATP_BIND_1"/>
    <property type="match status" value="1"/>
</dbReference>
<keyword evidence="9 10" id="KW-0238">DNA-binding</keyword>
<dbReference type="GO" id="GO:0003677">
    <property type="term" value="F:DNA binding"/>
    <property type="evidence" value="ECO:0007669"/>
    <property type="project" value="UniProtKB-KW"/>
</dbReference>
<keyword evidence="13" id="KW-1185">Reference proteome</keyword>
<evidence type="ECO:0000256" key="6">
    <source>
        <dbReference type="ARBA" id="ARBA00022759"/>
    </source>
</evidence>
<keyword evidence="3" id="KW-0540">Nuclease</keyword>
<dbReference type="Pfam" id="PF04313">
    <property type="entry name" value="HSDR_N"/>
    <property type="match status" value="1"/>
</dbReference>
<evidence type="ECO:0000313" key="13">
    <source>
        <dbReference type="Proteomes" id="UP000032046"/>
    </source>
</evidence>
<evidence type="ECO:0000259" key="11">
    <source>
        <dbReference type="PROSITE" id="PS51192"/>
    </source>
</evidence>
<dbReference type="Pfam" id="PF18766">
    <property type="entry name" value="SWI2_SNF2"/>
    <property type="match status" value="1"/>
</dbReference>
<dbReference type="InterPro" id="IPR051268">
    <property type="entry name" value="Type-I_R_enzyme_R_subunit"/>
</dbReference>
<evidence type="ECO:0000256" key="5">
    <source>
        <dbReference type="ARBA" id="ARBA00022747"/>
    </source>
</evidence>
<evidence type="ECO:0000256" key="3">
    <source>
        <dbReference type="ARBA" id="ARBA00022722"/>
    </source>
</evidence>
<dbReference type="Pfam" id="PF22679">
    <property type="entry name" value="T1R_D3-like"/>
    <property type="match status" value="1"/>
</dbReference>
<dbReference type="RefSeq" id="WP_042520015.1">
    <property type="nucleotide sequence ID" value="NZ_JXQK01000080.1"/>
</dbReference>
<dbReference type="NCBIfam" id="TIGR00348">
    <property type="entry name" value="hsdR"/>
    <property type="match status" value="1"/>
</dbReference>
<evidence type="ECO:0000256" key="8">
    <source>
        <dbReference type="ARBA" id="ARBA00022840"/>
    </source>
</evidence>
<keyword evidence="8 10" id="KW-0067">ATP-binding</keyword>
<reference evidence="12 13" key="1">
    <citation type="submission" date="2015-01" db="EMBL/GenBank/DDBJ databases">
        <title>Comparative genomics of non-oral Prevotella species.</title>
        <authorList>
            <person name="Accetto T."/>
            <person name="Nograsek B."/>
            <person name="Avgustin G."/>
        </authorList>
    </citation>
    <scope>NUCLEOTIDE SEQUENCE [LARGE SCALE GENOMIC DNA]</scope>
    <source>
        <strain evidence="12 13">P5-119</strain>
    </source>
</reference>
<comment type="function">
    <text evidence="10">Subunit R is required for both nuclease and ATPase activities, but not for modification.</text>
</comment>
<evidence type="ECO:0000256" key="10">
    <source>
        <dbReference type="RuleBase" id="RU364115"/>
    </source>
</evidence>
<dbReference type="InterPro" id="IPR055180">
    <property type="entry name" value="HsdR_RecA-like_helicase_dom_2"/>
</dbReference>
<dbReference type="SUPFAM" id="SSF52540">
    <property type="entry name" value="P-loop containing nucleoside triphosphate hydrolases"/>
    <property type="match status" value="2"/>
</dbReference>
<organism evidence="12 13">
    <name type="scientific">Prevotella pectinovora</name>
    <dbReference type="NCBI Taxonomy" id="1602169"/>
    <lineage>
        <taxon>Bacteria</taxon>
        <taxon>Pseudomonadati</taxon>
        <taxon>Bacteroidota</taxon>
        <taxon>Bacteroidia</taxon>
        <taxon>Bacteroidales</taxon>
        <taxon>Prevotellaceae</taxon>
        <taxon>Prevotella</taxon>
    </lineage>
</organism>
<comment type="similarity">
    <text evidence="2 10">Belongs to the HsdR family.</text>
</comment>
<keyword evidence="5 10" id="KW-0680">Restriction system</keyword>
<evidence type="ECO:0000256" key="9">
    <source>
        <dbReference type="ARBA" id="ARBA00023125"/>
    </source>
</evidence>
<accession>A0A0D0I3J3</accession>
<proteinExistence type="inferred from homology"/>
<feature type="domain" description="Helicase ATP-binding" evidence="11">
    <location>
        <begin position="293"/>
        <end position="474"/>
    </location>
</feature>
<dbReference type="InterPro" id="IPR014001">
    <property type="entry name" value="Helicase_ATP-bd"/>
</dbReference>
<dbReference type="Gene3D" id="3.90.1570.50">
    <property type="match status" value="1"/>
</dbReference>
<dbReference type="InterPro" id="IPR007409">
    <property type="entry name" value="Restrct_endonuc_type1_HsdR_N"/>
</dbReference>
<dbReference type="PANTHER" id="PTHR30195">
    <property type="entry name" value="TYPE I SITE-SPECIFIC DEOXYRIBONUCLEASE PROTEIN SUBUNIT M AND R"/>
    <property type="match status" value="1"/>
</dbReference>
<dbReference type="CDD" id="cd22332">
    <property type="entry name" value="HsdR_N"/>
    <property type="match status" value="1"/>
</dbReference>
<evidence type="ECO:0000256" key="7">
    <source>
        <dbReference type="ARBA" id="ARBA00022801"/>
    </source>
</evidence>
<gene>
    <name evidence="12" type="ORF">ST44_11305</name>
</gene>
<dbReference type="GO" id="GO:0009307">
    <property type="term" value="P:DNA restriction-modification system"/>
    <property type="evidence" value="ECO:0007669"/>
    <property type="project" value="UniProtKB-KW"/>
</dbReference>
<name>A0A0D0I3J3_9BACT</name>
<dbReference type="InterPro" id="IPR027417">
    <property type="entry name" value="P-loop_NTPase"/>
</dbReference>
<dbReference type="EMBL" id="JXQK01000080">
    <property type="protein sequence ID" value="KIP60568.1"/>
    <property type="molecule type" value="Genomic_DNA"/>
</dbReference>
<evidence type="ECO:0000256" key="4">
    <source>
        <dbReference type="ARBA" id="ARBA00022741"/>
    </source>
</evidence>
<keyword evidence="7 10" id="KW-0378">Hydrolase</keyword>
<dbReference type="PANTHER" id="PTHR30195:SF15">
    <property type="entry name" value="TYPE I RESTRICTION ENZYME HINDI ENDONUCLEASE SUBUNIT"/>
    <property type="match status" value="1"/>
</dbReference>
<comment type="subunit">
    <text evidence="10">The type I restriction/modification system is composed of three polypeptides R, M and S.</text>
</comment>
<dbReference type="AlphaFoldDB" id="A0A0D0I3J3"/>
<dbReference type="STRING" id="1602171.ST44_11305"/>
<dbReference type="GO" id="GO:0009035">
    <property type="term" value="F:type I site-specific deoxyribonuclease activity"/>
    <property type="evidence" value="ECO:0007669"/>
    <property type="project" value="UniProtKB-EC"/>
</dbReference>
<evidence type="ECO:0000313" key="12">
    <source>
        <dbReference type="EMBL" id="KIP60568.1"/>
    </source>
</evidence>
<dbReference type="InterPro" id="IPR021810">
    <property type="entry name" value="T1RH-like_C"/>
</dbReference>
<dbReference type="Gene3D" id="3.40.50.300">
    <property type="entry name" value="P-loop containing nucleotide triphosphate hydrolases"/>
    <property type="match status" value="2"/>
</dbReference>
<comment type="catalytic activity">
    <reaction evidence="1 10">
        <text>Endonucleolytic cleavage of DNA to give random double-stranded fragments with terminal 5'-phosphates, ATP is simultaneously hydrolyzed.</text>
        <dbReference type="EC" id="3.1.21.3"/>
    </reaction>
</comment>
<evidence type="ECO:0000256" key="2">
    <source>
        <dbReference type="ARBA" id="ARBA00008598"/>
    </source>
</evidence>
<keyword evidence="4 10" id="KW-0547">Nucleotide-binding</keyword>
<evidence type="ECO:0000256" key="1">
    <source>
        <dbReference type="ARBA" id="ARBA00000851"/>
    </source>
</evidence>
<sequence length="1089" mass="125507">MPFFNEAQLEASIIQLFLEQRYDYRPGETIVRKDKTEVLQKDDLRTYLKERYAGEAITEMEVENAIRRIEQTSGGTLYDENRDFMKLLMNGFSMKREDPAKPNLYIYPVDFNRKHKNPVNGNHDKDYNRYSIVNQLEVQGVEQLRIPDAIVYINGLPLVVLEFKNAIKENTAIEDAYKQLTVRYRRDIPRLFRYNAFVVISDGVNNKFGSLFADYDFFTSWRKVEPKDRPINGIPSLKTMVAGLFDKGRLLDVLHNFIYFPDTTKNEMKVVCRYPQYYAARALYDNVLLHSRLNADGDGKGGTYFGATGCGKSFTMLFLSRLLMRSKVLCSPTILLITDRTDLDDQLSRQVLNAKQFIGDEMIMQVESREHLKTLLQGRTSGGVFLTTIQKFSKDIDLLSKRANIICISDEAHRSQVGVDEKVQITEEGVKRSYGFAKYLHDSLPNATYVGFTGTPIDATLQVFGGIVDECTMIDAVTDGITKKIVYEGRASHVIIDSEKVKEIEDYYNRCAEEGSNEYQIEASKKAMTQMEQVLANPDLIHRLAADFVLHYERRVEEGATVEGKAMIVCATREIGYAIYKEIVKLRPEWTEVRPCAEGEQLTEQEKEKIRPIEKIKMVFIRQKDDPEELYNLLGPDDERKKLDLQFKEPKSNLKIAIVVDMWITGFDVPCLDTMYCYKPLQMHNLVQTVSRVNRNYPGKEKGLIVDYLGIKKNMNAAMRRYANGGQTETPTEVVEQSLKLFRDELDMLRRMIYPFDYAKFWTGSPLEQLDTLNQGAELMQQTDEKEHRFMKHVGIMVSAYKMCHNDDSIKQTEVNEAHFFSGVKSIIFKLTKGEAPDATKMNKRVLKMVNDSLISEEVELLHNMVMDNAEEIDLLANSYMARINRLPLKNTKVKLLEKLLRRVIDSVMKVNKVKAVDFTQRLNEIVKRYNDRTDDLVFADEIITEVAAQLTELLNKIKDESQLPDGIPDIEVKAFYDILKAVAEKYGFAGDFTEEQFKRMALEIKGIVDDKCQFIDWDKREDIKASMKVAIILTLAKEKYPPYTKDEVFKEIFEQAENFKKNRIHSEVKYNMNVSDGISMAAEPDVEK</sequence>